<name>H8KS15_SOLCM</name>
<dbReference type="SUPFAM" id="SSF49464">
    <property type="entry name" value="Carboxypeptidase regulatory domain-like"/>
    <property type="match status" value="1"/>
</dbReference>
<dbReference type="InterPro" id="IPR008969">
    <property type="entry name" value="CarboxyPept-like_regulatory"/>
</dbReference>
<dbReference type="AlphaFoldDB" id="H8KS15"/>
<evidence type="ECO:0000256" key="8">
    <source>
        <dbReference type="PROSITE-ProRule" id="PRU01360"/>
    </source>
</evidence>
<keyword evidence="10" id="KW-0732">Signal</keyword>
<dbReference type="GO" id="GO:0009279">
    <property type="term" value="C:cell outer membrane"/>
    <property type="evidence" value="ECO:0007669"/>
    <property type="project" value="UniProtKB-SubCell"/>
</dbReference>
<evidence type="ECO:0000256" key="9">
    <source>
        <dbReference type="RuleBase" id="RU003357"/>
    </source>
</evidence>
<evidence type="ECO:0000259" key="12">
    <source>
        <dbReference type="Pfam" id="PF07715"/>
    </source>
</evidence>
<evidence type="ECO:0000313" key="14">
    <source>
        <dbReference type="Proteomes" id="UP000007590"/>
    </source>
</evidence>
<dbReference type="InterPro" id="IPR036942">
    <property type="entry name" value="Beta-barrel_TonB_sf"/>
</dbReference>
<feature type="domain" description="TonB-dependent receptor-like beta-barrel" evidence="11">
    <location>
        <begin position="355"/>
        <end position="841"/>
    </location>
</feature>
<comment type="subcellular location">
    <subcellularLocation>
        <location evidence="1 8">Cell outer membrane</location>
        <topology evidence="1 8">Multi-pass membrane protein</topology>
    </subcellularLocation>
</comment>
<dbReference type="Gene3D" id="2.170.130.10">
    <property type="entry name" value="TonB-dependent receptor, plug domain"/>
    <property type="match status" value="1"/>
</dbReference>
<dbReference type="InterPro" id="IPR012910">
    <property type="entry name" value="Plug_dom"/>
</dbReference>
<accession>H8KS15</accession>
<keyword evidence="3 8" id="KW-1134">Transmembrane beta strand</keyword>
<gene>
    <name evidence="13" type="ordered locus">Solca_2776</name>
</gene>
<organism evidence="13 14">
    <name type="scientific">Solitalea canadensis (strain ATCC 29591 / DSM 3403 / JCM 21819 / LMG 8368 / NBRC 15130 / NCIMB 12057 / USAM 9D)</name>
    <name type="common">Flexibacter canadensis</name>
    <dbReference type="NCBI Taxonomy" id="929556"/>
    <lineage>
        <taxon>Bacteria</taxon>
        <taxon>Pseudomonadati</taxon>
        <taxon>Bacteroidota</taxon>
        <taxon>Sphingobacteriia</taxon>
        <taxon>Sphingobacteriales</taxon>
        <taxon>Sphingobacteriaceae</taxon>
        <taxon>Solitalea</taxon>
    </lineage>
</organism>
<evidence type="ECO:0000256" key="2">
    <source>
        <dbReference type="ARBA" id="ARBA00022448"/>
    </source>
</evidence>
<dbReference type="InterPro" id="IPR000531">
    <property type="entry name" value="Beta-barrel_TonB"/>
</dbReference>
<dbReference type="PROSITE" id="PS52016">
    <property type="entry name" value="TONB_DEPENDENT_REC_3"/>
    <property type="match status" value="1"/>
</dbReference>
<dbReference type="HOGENOM" id="CLU_010745_1_1_10"/>
<dbReference type="STRING" id="929556.Solca_2776"/>
<dbReference type="EMBL" id="CP003349">
    <property type="protein sequence ID" value="AFD07803.1"/>
    <property type="molecule type" value="Genomic_DNA"/>
</dbReference>
<dbReference type="RefSeq" id="WP_014681030.1">
    <property type="nucleotide sequence ID" value="NC_017770.1"/>
</dbReference>
<evidence type="ECO:0000256" key="7">
    <source>
        <dbReference type="ARBA" id="ARBA00023237"/>
    </source>
</evidence>
<evidence type="ECO:0000256" key="3">
    <source>
        <dbReference type="ARBA" id="ARBA00022452"/>
    </source>
</evidence>
<dbReference type="SUPFAM" id="SSF56935">
    <property type="entry name" value="Porins"/>
    <property type="match status" value="1"/>
</dbReference>
<dbReference type="Pfam" id="PF07715">
    <property type="entry name" value="Plug"/>
    <property type="match status" value="1"/>
</dbReference>
<keyword evidence="13" id="KW-0675">Receptor</keyword>
<proteinExistence type="inferred from homology"/>
<evidence type="ECO:0000256" key="1">
    <source>
        <dbReference type="ARBA" id="ARBA00004571"/>
    </source>
</evidence>
<protein>
    <submittedName>
        <fullName evidence="13">Outer membrane receptor protein</fullName>
    </submittedName>
</protein>
<dbReference type="Pfam" id="PF00593">
    <property type="entry name" value="TonB_dep_Rec_b-barrel"/>
    <property type="match status" value="1"/>
</dbReference>
<dbReference type="KEGG" id="scn:Solca_2776"/>
<evidence type="ECO:0000256" key="5">
    <source>
        <dbReference type="ARBA" id="ARBA00023077"/>
    </source>
</evidence>
<reference evidence="13" key="1">
    <citation type="submission" date="2012-02" db="EMBL/GenBank/DDBJ databases">
        <title>The complete genome of Solitalea canadensis DSM 3403.</title>
        <authorList>
            <consortium name="US DOE Joint Genome Institute (JGI-PGF)"/>
            <person name="Lucas S."/>
            <person name="Copeland A."/>
            <person name="Lapidus A."/>
            <person name="Glavina del Rio T."/>
            <person name="Dalin E."/>
            <person name="Tice H."/>
            <person name="Bruce D."/>
            <person name="Goodwin L."/>
            <person name="Pitluck S."/>
            <person name="Peters L."/>
            <person name="Ovchinnikova G."/>
            <person name="Lu M."/>
            <person name="Kyrpides N."/>
            <person name="Mavromatis K."/>
            <person name="Ivanova N."/>
            <person name="Brettin T."/>
            <person name="Detter J.C."/>
            <person name="Han C."/>
            <person name="Larimer F."/>
            <person name="Land M."/>
            <person name="Hauser L."/>
            <person name="Markowitz V."/>
            <person name="Cheng J.-F."/>
            <person name="Hugenholtz P."/>
            <person name="Woyke T."/>
            <person name="Wu D."/>
            <person name="Spring S."/>
            <person name="Schroeder M."/>
            <person name="Kopitz M."/>
            <person name="Brambilla E."/>
            <person name="Klenk H.-P."/>
            <person name="Eisen J.A."/>
        </authorList>
    </citation>
    <scope>NUCLEOTIDE SEQUENCE</scope>
    <source>
        <strain evidence="13">DSM 3403</strain>
    </source>
</reference>
<sequence>MKNFLLLISALFITNIAAAQFTLKGKVTDLQGNPLAGVSVREKGTTHGTTTDNTGNYSFKCGSKNATIVFAFLGYISQEIPLSGRETLNATMEESQSSLSEVEVVGSRNLKRSVTDSPVPVDLIPVSKIANATGMVDINSVLQYAAPSFNANRQSGSDGADHIEPATLRGMGPDQTLVLINGKRRHQSSLVNLYGTRGRGNTGTDLNAIPSSSIERIEILRDGASAQYGSDAIAGVINIVLKQTVEQLDLNFTAGANSTGYGGSLESTSGKLLATEWDGQQYSGNANYGIKIGTQGGFFNITGDVDHKEKTSRPNYTSLYPDNYRAQFGDASYTNYALMLNSRVPLKKSSEFYFFGGFNKRNGDAFAWTREPESERNVISIYPNGFDPHIQSSISDYSASAGLRTIVGKWNADFNATYGRNRFEYDVDRTINASLETASPTNFEAGGFALGQLNLSANFTRSFDNSLNGLNLAWGVEYRNEQYKIFAGNEDSWKQYGPVIFSIDTTYDDAGEIASIDTTFRPGGSQGFPGFQPKDETNQTRNNIGGYIDAEFDITKNMLVAAAVRLENYSDFGFTANFKLATRIKVSDKINIRGSLSSGFRAPSLPQIYFSSTFTNVAAGKIVDQVIAPNNSQLAKEVGIPELKEEKSYNASLGFTLRPINELSFTVDGYWVKVQDRIVLTGLFGNDDDVIGPTLEQMNVGAAQFFTNAVDTRTIGLDVIAAYTTPIGTGNLNTTLAANFNDMQLDKVQTTAKLVGKEDIYFGPREKSFLLASAPPYKINLSFDYSIKRFNAFLRFNQFSGIDLTNWNDEVDRYSAKLTTDLSIGYKFNKYVNMTVGGNNIFDVYPSHHDPGLTESGGMWDAVQMGFSGAYFFGRLGFTF</sequence>
<evidence type="ECO:0000256" key="6">
    <source>
        <dbReference type="ARBA" id="ARBA00023136"/>
    </source>
</evidence>
<dbReference type="Pfam" id="PF13715">
    <property type="entry name" value="CarbopepD_reg_2"/>
    <property type="match status" value="1"/>
</dbReference>
<keyword evidence="2 8" id="KW-0813">Transport</keyword>
<keyword evidence="14" id="KW-1185">Reference proteome</keyword>
<evidence type="ECO:0000256" key="4">
    <source>
        <dbReference type="ARBA" id="ARBA00022692"/>
    </source>
</evidence>
<dbReference type="InterPro" id="IPR039426">
    <property type="entry name" value="TonB-dep_rcpt-like"/>
</dbReference>
<evidence type="ECO:0000256" key="10">
    <source>
        <dbReference type="SAM" id="SignalP"/>
    </source>
</evidence>
<dbReference type="Proteomes" id="UP000007590">
    <property type="component" value="Chromosome"/>
</dbReference>
<feature type="domain" description="TonB-dependent receptor plug" evidence="12">
    <location>
        <begin position="114"/>
        <end position="236"/>
    </location>
</feature>
<dbReference type="Gene3D" id="2.60.40.1120">
    <property type="entry name" value="Carboxypeptidase-like, regulatory domain"/>
    <property type="match status" value="1"/>
</dbReference>
<dbReference type="eggNOG" id="COG4771">
    <property type="taxonomic scope" value="Bacteria"/>
</dbReference>
<keyword evidence="7 8" id="KW-0998">Cell outer membrane</keyword>
<keyword evidence="4 8" id="KW-0812">Transmembrane</keyword>
<keyword evidence="5 9" id="KW-0798">TonB box</keyword>
<keyword evidence="6 8" id="KW-0472">Membrane</keyword>
<comment type="similarity">
    <text evidence="8 9">Belongs to the TonB-dependent receptor family.</text>
</comment>
<dbReference type="PANTHER" id="PTHR47234">
    <property type="match status" value="1"/>
</dbReference>
<dbReference type="OrthoDB" id="9805434at2"/>
<evidence type="ECO:0000313" key="13">
    <source>
        <dbReference type="EMBL" id="AFD07803.1"/>
    </source>
</evidence>
<dbReference type="Gene3D" id="2.40.170.20">
    <property type="entry name" value="TonB-dependent receptor, beta-barrel domain"/>
    <property type="match status" value="1"/>
</dbReference>
<evidence type="ECO:0000259" key="11">
    <source>
        <dbReference type="Pfam" id="PF00593"/>
    </source>
</evidence>
<feature type="signal peptide" evidence="10">
    <location>
        <begin position="1"/>
        <end position="19"/>
    </location>
</feature>
<dbReference type="PANTHER" id="PTHR47234:SF3">
    <property type="entry name" value="SECRETIN_TONB SHORT N-TERMINAL DOMAIN-CONTAINING PROTEIN"/>
    <property type="match status" value="1"/>
</dbReference>
<dbReference type="InterPro" id="IPR037066">
    <property type="entry name" value="Plug_dom_sf"/>
</dbReference>
<feature type="chain" id="PRO_5003613081" evidence="10">
    <location>
        <begin position="20"/>
        <end position="880"/>
    </location>
</feature>